<evidence type="ECO:0000256" key="2">
    <source>
        <dbReference type="ARBA" id="ARBA00003691"/>
    </source>
</evidence>
<comment type="similarity">
    <text evidence="5">Belongs to the pyridoxamine 5'-phosphate oxidase family.</text>
</comment>
<keyword evidence="9" id="KW-0560">Oxidoreductase</keyword>
<evidence type="ECO:0000256" key="3">
    <source>
        <dbReference type="ARBA" id="ARBA00004738"/>
    </source>
</evidence>
<comment type="cofactor">
    <cofactor evidence="1">
        <name>FMN</name>
        <dbReference type="ChEBI" id="CHEBI:58210"/>
    </cofactor>
</comment>
<evidence type="ECO:0000259" key="11">
    <source>
        <dbReference type="Pfam" id="PF10590"/>
    </source>
</evidence>
<organism evidence="12 13">
    <name type="scientific">Nicrophorus vespilloides</name>
    <name type="common">Boreal carrion beetle</name>
    <dbReference type="NCBI Taxonomy" id="110193"/>
    <lineage>
        <taxon>Eukaryota</taxon>
        <taxon>Metazoa</taxon>
        <taxon>Ecdysozoa</taxon>
        <taxon>Arthropoda</taxon>
        <taxon>Hexapoda</taxon>
        <taxon>Insecta</taxon>
        <taxon>Pterygota</taxon>
        <taxon>Neoptera</taxon>
        <taxon>Endopterygota</taxon>
        <taxon>Coleoptera</taxon>
        <taxon>Polyphaga</taxon>
        <taxon>Staphyliniformia</taxon>
        <taxon>Silphidae</taxon>
        <taxon>Nicrophorinae</taxon>
        <taxon>Nicrophorus</taxon>
    </lineage>
</organism>
<sequence>MALRDALRRQFCSGLQAMRTPYHGKGKVLLEEHLPSGDAMQVFKHWFEEVKGNPSVIEPNAMCLATVNKEGFPSCRMVLCKGYSPDGFKFFTHYTSRKGQDLEANDNAAATFYWAAISRSVRIEGKVEKLPMREAEEYFRQRPHSSQIGALLSDQSKPVAGREALVRIEKELSGKYGTVVPKPEKWGGYVLKPTTIEFWQGQTDRIHDRIQFIKSSSQQQQPDNKILFQGENGWMYQRLAP</sequence>
<gene>
    <name evidence="13" type="primary">LOC108568518</name>
</gene>
<dbReference type="Pfam" id="PF01243">
    <property type="entry name" value="PNPOx_N"/>
    <property type="match status" value="1"/>
</dbReference>
<dbReference type="SUPFAM" id="SSF50475">
    <property type="entry name" value="FMN-binding split barrel"/>
    <property type="match status" value="1"/>
</dbReference>
<proteinExistence type="inferred from homology"/>
<evidence type="ECO:0000256" key="8">
    <source>
        <dbReference type="ARBA" id="ARBA00022643"/>
    </source>
</evidence>
<keyword evidence="12" id="KW-1185">Reference proteome</keyword>
<comment type="function">
    <text evidence="2">Catalyzes the oxidation of either pyridoxine 5'-phosphate (PNP) or pyridoxamine 5'-phosphate (PMP) into pyridoxal 5'-phosphate (PLP).</text>
</comment>
<dbReference type="NCBIfam" id="NF004231">
    <property type="entry name" value="PRK05679.1"/>
    <property type="match status" value="1"/>
</dbReference>
<name>A0ABM1NEB2_NICVS</name>
<evidence type="ECO:0000313" key="13">
    <source>
        <dbReference type="RefSeq" id="XP_017785162.1"/>
    </source>
</evidence>
<protein>
    <recommendedName>
        <fullName evidence="6">pyridoxal 5'-phosphate synthase</fullName>
        <ecNumber evidence="6">1.4.3.5</ecNumber>
    </recommendedName>
</protein>
<reference evidence="13" key="1">
    <citation type="submission" date="2025-08" db="UniProtKB">
        <authorList>
            <consortium name="RefSeq"/>
        </authorList>
    </citation>
    <scope>IDENTIFICATION</scope>
    <source>
        <tissue evidence="13">Whole Larva</tissue>
    </source>
</reference>
<keyword evidence="7" id="KW-0285">Flavoprotein</keyword>
<dbReference type="Gene3D" id="2.30.110.10">
    <property type="entry name" value="Electron Transport, Fmn-binding Protein, Chain A"/>
    <property type="match status" value="1"/>
</dbReference>
<feature type="domain" description="Pyridoxine 5'-phosphate oxidase dimerisation C-terminal" evidence="11">
    <location>
        <begin position="186"/>
        <end position="241"/>
    </location>
</feature>
<dbReference type="InterPro" id="IPR012349">
    <property type="entry name" value="Split_barrel_FMN-bd"/>
</dbReference>
<dbReference type="InterPro" id="IPR000659">
    <property type="entry name" value="Pyridox_Oxase"/>
</dbReference>
<dbReference type="InterPro" id="IPR011576">
    <property type="entry name" value="Pyridox_Oxase_N"/>
</dbReference>
<evidence type="ECO:0000256" key="1">
    <source>
        <dbReference type="ARBA" id="ARBA00001917"/>
    </source>
</evidence>
<keyword evidence="8" id="KW-0288">FMN</keyword>
<dbReference type="RefSeq" id="XP_017785162.1">
    <property type="nucleotide sequence ID" value="XM_017929673.1"/>
</dbReference>
<dbReference type="Pfam" id="PF10590">
    <property type="entry name" value="PNP_phzG_C"/>
    <property type="match status" value="1"/>
</dbReference>
<evidence type="ECO:0000313" key="12">
    <source>
        <dbReference type="Proteomes" id="UP000695000"/>
    </source>
</evidence>
<accession>A0ABM1NEB2</accession>
<evidence type="ECO:0000256" key="5">
    <source>
        <dbReference type="ARBA" id="ARBA00007301"/>
    </source>
</evidence>
<evidence type="ECO:0000259" key="10">
    <source>
        <dbReference type="Pfam" id="PF01243"/>
    </source>
</evidence>
<evidence type="ECO:0000256" key="6">
    <source>
        <dbReference type="ARBA" id="ARBA00012801"/>
    </source>
</evidence>
<dbReference type="InterPro" id="IPR019740">
    <property type="entry name" value="Pyridox_Oxase_CS"/>
</dbReference>
<evidence type="ECO:0000256" key="9">
    <source>
        <dbReference type="ARBA" id="ARBA00023002"/>
    </source>
</evidence>
<comment type="pathway">
    <text evidence="3">Cofactor metabolism; pyridoxal 5'-phosphate salvage; pyridoxal 5'-phosphate from pyridoxamine 5'-phosphate: step 1/1.</text>
</comment>
<dbReference type="NCBIfam" id="TIGR00558">
    <property type="entry name" value="pdxH"/>
    <property type="match status" value="1"/>
</dbReference>
<dbReference type="GeneID" id="108568518"/>
<dbReference type="Proteomes" id="UP000695000">
    <property type="component" value="Unplaced"/>
</dbReference>
<dbReference type="EC" id="1.4.3.5" evidence="6"/>
<dbReference type="PIRSF" id="PIRSF000190">
    <property type="entry name" value="Pyd_amn-ph_oxd"/>
    <property type="match status" value="1"/>
</dbReference>
<dbReference type="InterPro" id="IPR019576">
    <property type="entry name" value="Pyridoxamine_oxidase_dimer_C"/>
</dbReference>
<comment type="pathway">
    <text evidence="4">Cofactor metabolism; pyridoxal 5'-phosphate salvage; pyridoxal 5'-phosphate from pyridoxine 5'-phosphate: step 1/1.</text>
</comment>
<evidence type="ECO:0000256" key="7">
    <source>
        <dbReference type="ARBA" id="ARBA00022630"/>
    </source>
</evidence>
<feature type="domain" description="Pyridoxamine 5'-phosphate oxidase N-terminal" evidence="10">
    <location>
        <begin position="58"/>
        <end position="168"/>
    </location>
</feature>
<dbReference type="PANTHER" id="PTHR10851">
    <property type="entry name" value="PYRIDOXINE-5-PHOSPHATE OXIDASE"/>
    <property type="match status" value="1"/>
</dbReference>
<dbReference type="PROSITE" id="PS01064">
    <property type="entry name" value="PYRIDOX_OXIDASE"/>
    <property type="match status" value="1"/>
</dbReference>
<dbReference type="PANTHER" id="PTHR10851:SF0">
    <property type="entry name" value="PYRIDOXINE-5'-PHOSPHATE OXIDASE"/>
    <property type="match status" value="1"/>
</dbReference>
<dbReference type="HAMAP" id="MF_01629">
    <property type="entry name" value="PdxH"/>
    <property type="match status" value="1"/>
</dbReference>
<evidence type="ECO:0000256" key="4">
    <source>
        <dbReference type="ARBA" id="ARBA00005037"/>
    </source>
</evidence>